<sequence length="244" mass="27541">MSPDGLRRSVRLFRAFLVEQTEPDHFYGTLARDSADLVEQQMSLRGKLVVDVGAGPMEFAQEFRRRGARYMAVDLDPDVPALADGGVAAGAAALPFASGSADLVFSSNLLEHVRSPQVVADELLRIARPDGLVFLSYTNWWSPWGGHETSPWHWLGGRRAIARYTRKHGHPPKNRVGETLFKVSVAWGMRWAHRTPGVRVVSARPRYLPRWAAFIVRVPVVREVLSWNLLLLVRREDRESPRQD</sequence>
<dbReference type="GO" id="GO:0032259">
    <property type="term" value="P:methylation"/>
    <property type="evidence" value="ECO:0007669"/>
    <property type="project" value="UniProtKB-KW"/>
</dbReference>
<dbReference type="InterPro" id="IPR013216">
    <property type="entry name" value="Methyltransf_11"/>
</dbReference>
<dbReference type="SUPFAM" id="SSF53335">
    <property type="entry name" value="S-adenosyl-L-methionine-dependent methyltransferases"/>
    <property type="match status" value="1"/>
</dbReference>
<gene>
    <name evidence="2" type="ORF">H1W00_09765</name>
</gene>
<feature type="domain" description="Methyltransferase type 11" evidence="1">
    <location>
        <begin position="50"/>
        <end position="134"/>
    </location>
</feature>
<evidence type="ECO:0000313" key="2">
    <source>
        <dbReference type="EMBL" id="MBA4608758.1"/>
    </source>
</evidence>
<comment type="caution">
    <text evidence="2">The sequence shown here is derived from an EMBL/GenBank/DDBJ whole genome shotgun (WGS) entry which is preliminary data.</text>
</comment>
<reference evidence="2 3" key="1">
    <citation type="submission" date="2020-07" db="EMBL/GenBank/DDBJ databases">
        <title>Draft genome and description of Aeromicrobium phoceense strain Marseille-Q0843 isolated from healthy skin swab.</title>
        <authorList>
            <person name="Boxberger M."/>
            <person name="La Scola B."/>
        </authorList>
    </citation>
    <scope>NUCLEOTIDE SEQUENCE [LARGE SCALE GENOMIC DNA]</scope>
    <source>
        <strain evidence="2 3">Marseille-Q0843</strain>
    </source>
</reference>
<dbReference type="RefSeq" id="WP_181755527.1">
    <property type="nucleotide sequence ID" value="NZ_JACEOG010000001.1"/>
</dbReference>
<keyword evidence="3" id="KW-1185">Reference proteome</keyword>
<evidence type="ECO:0000259" key="1">
    <source>
        <dbReference type="Pfam" id="PF08241"/>
    </source>
</evidence>
<dbReference type="Pfam" id="PF08241">
    <property type="entry name" value="Methyltransf_11"/>
    <property type="match status" value="1"/>
</dbReference>
<dbReference type="Proteomes" id="UP000550354">
    <property type="component" value="Unassembled WGS sequence"/>
</dbReference>
<dbReference type="GO" id="GO:0008757">
    <property type="term" value="F:S-adenosylmethionine-dependent methyltransferase activity"/>
    <property type="evidence" value="ECO:0007669"/>
    <property type="project" value="InterPro"/>
</dbReference>
<proteinExistence type="predicted"/>
<dbReference type="Gene3D" id="3.40.50.150">
    <property type="entry name" value="Vaccinia Virus protein VP39"/>
    <property type="match status" value="1"/>
</dbReference>
<name>A0A838XJ14_9ACTN</name>
<dbReference type="CDD" id="cd02440">
    <property type="entry name" value="AdoMet_MTases"/>
    <property type="match status" value="1"/>
</dbReference>
<dbReference type="InterPro" id="IPR029063">
    <property type="entry name" value="SAM-dependent_MTases_sf"/>
</dbReference>
<dbReference type="AlphaFoldDB" id="A0A838XJ14"/>
<protein>
    <submittedName>
        <fullName evidence="2">Class I SAM-dependent methyltransferase</fullName>
    </submittedName>
</protein>
<keyword evidence="2" id="KW-0489">Methyltransferase</keyword>
<keyword evidence="2" id="KW-0808">Transferase</keyword>
<organism evidence="2 3">
    <name type="scientific">Aeromicrobium phoceense</name>
    <dbReference type="NCBI Taxonomy" id="2754045"/>
    <lineage>
        <taxon>Bacteria</taxon>
        <taxon>Bacillati</taxon>
        <taxon>Actinomycetota</taxon>
        <taxon>Actinomycetes</taxon>
        <taxon>Propionibacteriales</taxon>
        <taxon>Nocardioidaceae</taxon>
        <taxon>Aeromicrobium</taxon>
    </lineage>
</organism>
<evidence type="ECO:0000313" key="3">
    <source>
        <dbReference type="Proteomes" id="UP000550354"/>
    </source>
</evidence>
<dbReference type="EMBL" id="JACEOG010000001">
    <property type="protein sequence ID" value="MBA4608758.1"/>
    <property type="molecule type" value="Genomic_DNA"/>
</dbReference>
<accession>A0A838XJ14</accession>